<dbReference type="KEGG" id="aqt:FN924_12490"/>
<evidence type="ECO:0000313" key="1">
    <source>
        <dbReference type="EMBL" id="QDP40932.1"/>
    </source>
</evidence>
<evidence type="ECO:0000313" key="2">
    <source>
        <dbReference type="Proteomes" id="UP000315215"/>
    </source>
</evidence>
<dbReference type="Proteomes" id="UP000315215">
    <property type="component" value="Chromosome"/>
</dbReference>
<dbReference type="GO" id="GO:0016787">
    <property type="term" value="F:hydrolase activity"/>
    <property type="evidence" value="ECO:0007669"/>
    <property type="project" value="UniProtKB-KW"/>
</dbReference>
<dbReference type="EMBL" id="CP041666">
    <property type="protein sequence ID" value="QDP40932.1"/>
    <property type="molecule type" value="Genomic_DNA"/>
</dbReference>
<protein>
    <submittedName>
        <fullName evidence="1">Hydrolase</fullName>
    </submittedName>
</protein>
<sequence length="103" mass="12154">MERKKYYVNIGTQEISQVQVGDNDEFIIFASDEEVYQLREMMNQMYNADIRSFWRSHVPIAPYHNDTSNDTFDDGMVEAFRMIHDLGDDTTRKHIENMGVLDL</sequence>
<proteinExistence type="predicted"/>
<dbReference type="RefSeq" id="WP_143894975.1">
    <property type="nucleotide sequence ID" value="NZ_CP041666.1"/>
</dbReference>
<dbReference type="OrthoDB" id="2706506at2"/>
<gene>
    <name evidence="1" type="ORF">FN924_12490</name>
</gene>
<organism evidence="1 2">
    <name type="scientific">Radiobacillus deserti</name>
    <dbReference type="NCBI Taxonomy" id="2594883"/>
    <lineage>
        <taxon>Bacteria</taxon>
        <taxon>Bacillati</taxon>
        <taxon>Bacillota</taxon>
        <taxon>Bacilli</taxon>
        <taxon>Bacillales</taxon>
        <taxon>Bacillaceae</taxon>
        <taxon>Radiobacillus</taxon>
    </lineage>
</organism>
<reference evidence="1 2" key="1">
    <citation type="submission" date="2019-07" db="EMBL/GenBank/DDBJ databases">
        <authorList>
            <person name="Li J."/>
        </authorList>
    </citation>
    <scope>NUCLEOTIDE SEQUENCE [LARGE SCALE GENOMIC DNA]</scope>
    <source>
        <strain evidence="1 2">TKL69</strain>
    </source>
</reference>
<dbReference type="AlphaFoldDB" id="A0A516KHS4"/>
<name>A0A516KHS4_9BACI</name>
<keyword evidence="1" id="KW-0378">Hydrolase</keyword>
<accession>A0A516KHS4</accession>
<keyword evidence="2" id="KW-1185">Reference proteome</keyword>